<reference evidence="14 15" key="1">
    <citation type="submission" date="2015-08" db="EMBL/GenBank/DDBJ databases">
        <title>Ancestral chromatin configuration constrains chromatin evolution on differentiating sex chromosomes in Drosophila.</title>
        <authorList>
            <person name="Zhou Q."/>
            <person name="Bachtrog D."/>
        </authorList>
    </citation>
    <scope>NUCLEOTIDE SEQUENCE [LARGE SCALE GENOMIC DNA]</scope>
    <source>
        <tissue evidence="14">Whole larvae</tissue>
    </source>
</reference>
<evidence type="ECO:0000313" key="14">
    <source>
        <dbReference type="EMBL" id="ALC45731.1"/>
    </source>
</evidence>
<feature type="domain" description="V-ATPase proteolipid subunit C-like" evidence="13">
    <location>
        <begin position="141"/>
        <end position="200"/>
    </location>
</feature>
<keyword evidence="6 12" id="KW-1133">Transmembrane helix</keyword>
<keyword evidence="15" id="KW-1185">Reference proteome</keyword>
<comment type="similarity">
    <text evidence="2 12">Belongs to the V-ATPase proteolipid subunit family.</text>
</comment>
<feature type="transmembrane region" description="Helical" evidence="12">
    <location>
        <begin position="135"/>
        <end position="163"/>
    </location>
</feature>
<dbReference type="Proteomes" id="UP000494163">
    <property type="component" value="Chromosome 3R"/>
</dbReference>
<keyword evidence="3 12" id="KW-0813">Transport</keyword>
<evidence type="ECO:0000256" key="1">
    <source>
        <dbReference type="ARBA" id="ARBA00004141"/>
    </source>
</evidence>
<dbReference type="CDD" id="cd18178">
    <property type="entry name" value="ATP-synt_Vo_c_ATP6F_rpt2"/>
    <property type="match status" value="1"/>
</dbReference>
<dbReference type="AlphaFoldDB" id="A0A0M5JC43"/>
<dbReference type="CDD" id="cd18177">
    <property type="entry name" value="ATP-synt_Vo_c_ATP6F_rpt1"/>
    <property type="match status" value="1"/>
</dbReference>
<dbReference type="InterPro" id="IPR002379">
    <property type="entry name" value="ATPase_proteolipid_c-like_dom"/>
</dbReference>
<evidence type="ECO:0000256" key="3">
    <source>
        <dbReference type="ARBA" id="ARBA00022448"/>
    </source>
</evidence>
<evidence type="ECO:0000256" key="2">
    <source>
        <dbReference type="ARBA" id="ARBA00007296"/>
    </source>
</evidence>
<keyword evidence="5" id="KW-0375">Hydrogen ion transport</keyword>
<evidence type="ECO:0000259" key="13">
    <source>
        <dbReference type="Pfam" id="PF00137"/>
    </source>
</evidence>
<dbReference type="PRINTS" id="PR00122">
    <property type="entry name" value="VACATPASE"/>
</dbReference>
<dbReference type="PANTHER" id="PTHR10263">
    <property type="entry name" value="V-TYPE PROTON ATPASE PROTEOLIPID SUBUNIT"/>
    <property type="match status" value="1"/>
</dbReference>
<name>A0A0M5JC43_DROBS</name>
<keyword evidence="4 12" id="KW-0812">Transmembrane</keyword>
<evidence type="ECO:0000256" key="6">
    <source>
        <dbReference type="ARBA" id="ARBA00022989"/>
    </source>
</evidence>
<dbReference type="GO" id="GO:0033179">
    <property type="term" value="C:proton-transporting V-type ATPase, V0 domain"/>
    <property type="evidence" value="ECO:0007669"/>
    <property type="project" value="InterPro"/>
</dbReference>
<sequence>MSFIIKFITVSLVVLLCVIFSVVMTHVISGNPERADLTWILRTTSPHMWGGLGVGLAVSLSVVGAAIGIYVTGTSIVGGGVRTPHIKTKNLISIIFCEAVAIYGLISAVVFSGNLKAYELHHTINHREHMTKNTYAGFATFGAGLAVGLVNLSCGICVGIVGSGAALSDAANSSLFVKILIVEIFGSAIGLFGLIVGVYMTSAAEMVS</sequence>
<comment type="caution">
    <text evidence="12">Lacks conserved residue(s) required for the propagation of feature annotation.</text>
</comment>
<evidence type="ECO:0000313" key="15">
    <source>
        <dbReference type="Proteomes" id="UP000494163"/>
    </source>
</evidence>
<dbReference type="EMBL" id="CP012526">
    <property type="protein sequence ID" value="ALC45731.1"/>
    <property type="molecule type" value="Genomic_DNA"/>
</dbReference>
<dbReference type="OrthoDB" id="10264021at2759"/>
<dbReference type="GO" id="GO:0046961">
    <property type="term" value="F:proton-transporting ATPase activity, rotational mechanism"/>
    <property type="evidence" value="ECO:0007669"/>
    <property type="project" value="InterPro"/>
</dbReference>
<gene>
    <name evidence="14" type="ORF">Dbus_chr3Rg481</name>
</gene>
<comment type="subunit">
    <text evidence="12">V-ATPase is a heteromultimeric enzyme made up of two complexes: the ATP-hydrolytic V1 complex and the proton translocation V0 complex. The V1 complex consists of three catalytic AB heterodimers that form a heterohexamer, three peripheral stalks each consisting of EG heterodimers, one central rotor including subunits D and F, and the regulatory subunits C and H. The proton translocation complex V0 consists of the proton transport subunit a, a ring of proteolipid subunits c9c'', rotary subunit d, subunits e and f, and the accessory subunits.</text>
</comment>
<comment type="subcellular location">
    <subcellularLocation>
        <location evidence="1">Membrane</location>
        <topology evidence="1">Multi-pass membrane protein</topology>
    </subcellularLocation>
</comment>
<evidence type="ECO:0000256" key="12">
    <source>
        <dbReference type="RuleBase" id="RU363060"/>
    </source>
</evidence>
<dbReference type="Gene3D" id="1.20.120.610">
    <property type="entry name" value="lithium bound rotor ring of v- atpase"/>
    <property type="match status" value="1"/>
</dbReference>
<dbReference type="InterPro" id="IPR035921">
    <property type="entry name" value="F/V-ATP_Csub_sf"/>
</dbReference>
<feature type="transmembrane region" description="Helical" evidence="12">
    <location>
        <begin position="175"/>
        <end position="200"/>
    </location>
</feature>
<evidence type="ECO:0000256" key="7">
    <source>
        <dbReference type="ARBA" id="ARBA00023065"/>
    </source>
</evidence>
<evidence type="ECO:0000256" key="11">
    <source>
        <dbReference type="ARBA" id="ARBA00071448"/>
    </source>
</evidence>
<evidence type="ECO:0000256" key="9">
    <source>
        <dbReference type="ARBA" id="ARBA00029494"/>
    </source>
</evidence>
<evidence type="ECO:0000256" key="5">
    <source>
        <dbReference type="ARBA" id="ARBA00022781"/>
    </source>
</evidence>
<feature type="transmembrane region" description="Helical" evidence="12">
    <location>
        <begin position="48"/>
        <end position="71"/>
    </location>
</feature>
<keyword evidence="7 12" id="KW-0406">Ion transport</keyword>
<dbReference type="STRING" id="30019.A0A0M5JC43"/>
<feature type="transmembrane region" description="Helical" evidence="12">
    <location>
        <begin position="7"/>
        <end position="28"/>
    </location>
</feature>
<evidence type="ECO:0000256" key="10">
    <source>
        <dbReference type="ARBA" id="ARBA00031057"/>
    </source>
</evidence>
<dbReference type="FunFam" id="1.20.120.610:FF:000002">
    <property type="entry name" value="V-type proton ATPase proteolipid subunit"/>
    <property type="match status" value="1"/>
</dbReference>
<feature type="domain" description="V-ATPase proteolipid subunit C-like" evidence="13">
    <location>
        <begin position="52"/>
        <end position="110"/>
    </location>
</feature>
<comment type="function">
    <text evidence="12">Proton-conducting pore forming of the V0 complex of vacuolar(H+)-ATPase (V-ATPase), a multisubunit enzyme composed of a peripheral complex (V1) that hydrolyzes ATP and a membrane integral complex (V0) that translocates protons. V-ATPase is responsible for acidifying and maintaining the pH of intracellular compartments and in some cell types, is targeted to the plasma membrane, where it is responsible for acidifying the extracellular environment.</text>
</comment>
<feature type="transmembrane region" description="Helical" evidence="12">
    <location>
        <begin position="91"/>
        <end position="115"/>
    </location>
</feature>
<dbReference type="SUPFAM" id="SSF81333">
    <property type="entry name" value="F1F0 ATP synthase subunit C"/>
    <property type="match status" value="2"/>
</dbReference>
<dbReference type="Pfam" id="PF00137">
    <property type="entry name" value="ATP-synt_C"/>
    <property type="match status" value="2"/>
</dbReference>
<protein>
    <recommendedName>
        <fullName evidence="9">V-type proton ATPase 16 kDa proteolipid subunit c</fullName>
    </recommendedName>
    <alternativeName>
        <fullName evidence="11">V-type proton ATPase 21 kDa proteolipid subunit c''</fullName>
    </alternativeName>
    <alternativeName>
        <fullName evidence="10">Vacuolar proton pump 16 kDa proteolipid subunit c</fullName>
    </alternativeName>
</protein>
<dbReference type="InterPro" id="IPR000245">
    <property type="entry name" value="ATPase_proteolipid_csu"/>
</dbReference>
<evidence type="ECO:0000256" key="4">
    <source>
        <dbReference type="ARBA" id="ARBA00022692"/>
    </source>
</evidence>
<accession>A0A0M5JC43</accession>
<keyword evidence="8 12" id="KW-0472">Membrane</keyword>
<organism evidence="14 15">
    <name type="scientific">Drosophila busckii</name>
    <name type="common">Fruit fly</name>
    <dbReference type="NCBI Taxonomy" id="30019"/>
    <lineage>
        <taxon>Eukaryota</taxon>
        <taxon>Metazoa</taxon>
        <taxon>Ecdysozoa</taxon>
        <taxon>Arthropoda</taxon>
        <taxon>Hexapoda</taxon>
        <taxon>Insecta</taxon>
        <taxon>Pterygota</taxon>
        <taxon>Neoptera</taxon>
        <taxon>Endopterygota</taxon>
        <taxon>Diptera</taxon>
        <taxon>Brachycera</taxon>
        <taxon>Muscomorpha</taxon>
        <taxon>Ephydroidea</taxon>
        <taxon>Drosophilidae</taxon>
        <taxon>Drosophila</taxon>
    </lineage>
</organism>
<evidence type="ECO:0000256" key="8">
    <source>
        <dbReference type="ARBA" id="ARBA00023136"/>
    </source>
</evidence>
<proteinExistence type="inferred from homology"/>
<dbReference type="OMA" id="MVNVACG"/>